<evidence type="ECO:0000313" key="9">
    <source>
        <dbReference type="Proteomes" id="UP001148299"/>
    </source>
</evidence>
<keyword evidence="3 5" id="KW-0720">Serine protease</keyword>
<evidence type="ECO:0000256" key="5">
    <source>
        <dbReference type="RuleBase" id="RU363034"/>
    </source>
</evidence>
<reference evidence="8" key="1">
    <citation type="submission" date="2022-12" db="EMBL/GenBank/DDBJ databases">
        <authorList>
            <person name="Petersen C."/>
        </authorList>
    </citation>
    <scope>NUCLEOTIDE SEQUENCE</scope>
    <source>
        <strain evidence="8">IBT 35675</strain>
    </source>
</reference>
<organism evidence="8 9">
    <name type="scientific">Penicillium brevicompactum</name>
    <dbReference type="NCBI Taxonomy" id="5074"/>
    <lineage>
        <taxon>Eukaryota</taxon>
        <taxon>Fungi</taxon>
        <taxon>Dikarya</taxon>
        <taxon>Ascomycota</taxon>
        <taxon>Pezizomycotina</taxon>
        <taxon>Eurotiomycetes</taxon>
        <taxon>Eurotiomycetidae</taxon>
        <taxon>Eurotiales</taxon>
        <taxon>Aspergillaceae</taxon>
        <taxon>Penicillium</taxon>
    </lineage>
</organism>
<dbReference type="PROSITE" id="PS50240">
    <property type="entry name" value="TRYPSIN_DOM"/>
    <property type="match status" value="1"/>
</dbReference>
<dbReference type="GO" id="GO:0006508">
    <property type="term" value="P:proteolysis"/>
    <property type="evidence" value="ECO:0007669"/>
    <property type="project" value="UniProtKB-KW"/>
</dbReference>
<dbReference type="FunFam" id="2.40.10.10:FF:000077">
    <property type="entry name" value="Predicted protein"/>
    <property type="match status" value="1"/>
</dbReference>
<proteinExistence type="predicted"/>
<dbReference type="PANTHER" id="PTHR24252:SF7">
    <property type="entry name" value="HYALIN"/>
    <property type="match status" value="1"/>
</dbReference>
<dbReference type="AlphaFoldDB" id="A0A9W9RVB5"/>
<dbReference type="PROSITE" id="PS00134">
    <property type="entry name" value="TRYPSIN_HIS"/>
    <property type="match status" value="1"/>
</dbReference>
<keyword evidence="2 5" id="KW-0378">Hydrolase</keyword>
<sequence>MRLLISTLLLSIAGSSIADEGIVGGSTAATGEFPYQVSIQTTSHKCGGSIIDKDHILTAAHCVNGLSAEKLRVRAGSIQHTSGGTLAKVAQITQHAEYDEKAIKNDIAVLRLASSLEFGSAIAAVELPSSADDTPETGTKCSVTGWGSTSQGGSSLPRNLQVAYVNIVDHEKCAKEYADRHEIDDSEICAGVRGGGNDSCQGDSGGPLVDTGSKKQVGVVSFGFGCAQANRDGVYASTAAYLDWIQGAILAA</sequence>
<dbReference type="PRINTS" id="PR00722">
    <property type="entry name" value="CHYMOTRYPSIN"/>
</dbReference>
<accession>A0A9W9RVB5</accession>
<keyword evidence="9" id="KW-1185">Reference proteome</keyword>
<reference evidence="8" key="2">
    <citation type="journal article" date="2023" name="IMA Fungus">
        <title>Comparative genomic study of the Penicillium genus elucidates a diverse pangenome and 15 lateral gene transfer events.</title>
        <authorList>
            <person name="Petersen C."/>
            <person name="Sorensen T."/>
            <person name="Nielsen M.R."/>
            <person name="Sondergaard T.E."/>
            <person name="Sorensen J.L."/>
            <person name="Fitzpatrick D.A."/>
            <person name="Frisvad J.C."/>
            <person name="Nielsen K.L."/>
        </authorList>
    </citation>
    <scope>NUCLEOTIDE SEQUENCE</scope>
    <source>
        <strain evidence="8">IBT 35675</strain>
    </source>
</reference>
<evidence type="ECO:0000256" key="2">
    <source>
        <dbReference type="ARBA" id="ARBA00022801"/>
    </source>
</evidence>
<keyword evidence="1 5" id="KW-0645">Protease</keyword>
<feature type="chain" id="PRO_5040883241" evidence="6">
    <location>
        <begin position="19"/>
        <end position="252"/>
    </location>
</feature>
<dbReference type="Gene3D" id="2.40.10.10">
    <property type="entry name" value="Trypsin-like serine proteases"/>
    <property type="match status" value="1"/>
</dbReference>
<evidence type="ECO:0000256" key="1">
    <source>
        <dbReference type="ARBA" id="ARBA00022670"/>
    </source>
</evidence>
<dbReference type="InterPro" id="IPR033116">
    <property type="entry name" value="TRYPSIN_SER"/>
</dbReference>
<comment type="caution">
    <text evidence="8">The sequence shown here is derived from an EMBL/GenBank/DDBJ whole genome shotgun (WGS) entry which is preliminary data.</text>
</comment>
<keyword evidence="4" id="KW-1015">Disulfide bond</keyword>
<feature type="domain" description="Peptidase S1" evidence="7">
    <location>
        <begin position="22"/>
        <end position="250"/>
    </location>
</feature>
<keyword evidence="6" id="KW-0732">Signal</keyword>
<dbReference type="Pfam" id="PF00089">
    <property type="entry name" value="Trypsin"/>
    <property type="match status" value="1"/>
</dbReference>
<gene>
    <name evidence="8" type="ORF">N7541_000981</name>
</gene>
<protein>
    <submittedName>
        <fullName evidence="8">Trypsin-like cysteine/serine peptidase domain-containing protein</fullName>
    </submittedName>
</protein>
<feature type="signal peptide" evidence="6">
    <location>
        <begin position="1"/>
        <end position="18"/>
    </location>
</feature>
<dbReference type="PANTHER" id="PTHR24252">
    <property type="entry name" value="ACROSIN-RELATED"/>
    <property type="match status" value="1"/>
</dbReference>
<dbReference type="InterPro" id="IPR043504">
    <property type="entry name" value="Peptidase_S1_PA_chymotrypsin"/>
</dbReference>
<dbReference type="SMART" id="SM00020">
    <property type="entry name" value="Tryp_SPc"/>
    <property type="match status" value="1"/>
</dbReference>
<dbReference type="InterPro" id="IPR018114">
    <property type="entry name" value="TRYPSIN_HIS"/>
</dbReference>
<evidence type="ECO:0000256" key="6">
    <source>
        <dbReference type="SAM" id="SignalP"/>
    </source>
</evidence>
<dbReference type="InterPro" id="IPR001254">
    <property type="entry name" value="Trypsin_dom"/>
</dbReference>
<dbReference type="PROSITE" id="PS00135">
    <property type="entry name" value="TRYPSIN_SER"/>
    <property type="match status" value="1"/>
</dbReference>
<evidence type="ECO:0000256" key="4">
    <source>
        <dbReference type="ARBA" id="ARBA00023157"/>
    </source>
</evidence>
<evidence type="ECO:0000259" key="7">
    <source>
        <dbReference type="PROSITE" id="PS50240"/>
    </source>
</evidence>
<dbReference type="InterPro" id="IPR001314">
    <property type="entry name" value="Peptidase_S1A"/>
</dbReference>
<dbReference type="GO" id="GO:0004252">
    <property type="term" value="F:serine-type endopeptidase activity"/>
    <property type="evidence" value="ECO:0007669"/>
    <property type="project" value="InterPro"/>
</dbReference>
<evidence type="ECO:0000256" key="3">
    <source>
        <dbReference type="ARBA" id="ARBA00022825"/>
    </source>
</evidence>
<dbReference type="SUPFAM" id="SSF50494">
    <property type="entry name" value="Trypsin-like serine proteases"/>
    <property type="match status" value="1"/>
</dbReference>
<dbReference type="InterPro" id="IPR009003">
    <property type="entry name" value="Peptidase_S1_PA"/>
</dbReference>
<evidence type="ECO:0000313" key="8">
    <source>
        <dbReference type="EMBL" id="KAJ5367040.1"/>
    </source>
</evidence>
<dbReference type="CDD" id="cd00190">
    <property type="entry name" value="Tryp_SPc"/>
    <property type="match status" value="1"/>
</dbReference>
<name>A0A9W9RVB5_PENBR</name>
<dbReference type="EMBL" id="JAPZBR010000001">
    <property type="protein sequence ID" value="KAJ5367040.1"/>
    <property type="molecule type" value="Genomic_DNA"/>
</dbReference>
<dbReference type="Proteomes" id="UP001148299">
    <property type="component" value="Unassembled WGS sequence"/>
</dbReference>